<dbReference type="GO" id="GO:0005737">
    <property type="term" value="C:cytoplasm"/>
    <property type="evidence" value="ECO:0000318"/>
    <property type="project" value="GO_Central"/>
</dbReference>
<dbReference type="EMBL" id="CM004399">
    <property type="protein sequence ID" value="OAY33750.1"/>
    <property type="molecule type" value="Genomic_DNA"/>
</dbReference>
<dbReference type="Pfam" id="PF02458">
    <property type="entry name" value="Transferase"/>
    <property type="match status" value="1"/>
</dbReference>
<accession>A0A2C9UR57</accession>
<dbReference type="GO" id="GO:0016747">
    <property type="term" value="F:acyltransferase activity, transferring groups other than amino-acyl groups"/>
    <property type="evidence" value="ECO:0000318"/>
    <property type="project" value="GO_Central"/>
</dbReference>
<keyword evidence="1" id="KW-0808">Transferase</keyword>
<dbReference type="InterPro" id="IPR051283">
    <property type="entry name" value="Sec_Metabolite_Acyltrans"/>
</dbReference>
<comment type="caution">
    <text evidence="2">The sequence shown here is derived from an EMBL/GenBank/DDBJ whole genome shotgun (WGS) entry which is preliminary data.</text>
</comment>
<organism evidence="2 3">
    <name type="scientific">Manihot esculenta</name>
    <name type="common">Cassava</name>
    <name type="synonym">Jatropha manihot</name>
    <dbReference type="NCBI Taxonomy" id="3983"/>
    <lineage>
        <taxon>Eukaryota</taxon>
        <taxon>Viridiplantae</taxon>
        <taxon>Streptophyta</taxon>
        <taxon>Embryophyta</taxon>
        <taxon>Tracheophyta</taxon>
        <taxon>Spermatophyta</taxon>
        <taxon>Magnoliopsida</taxon>
        <taxon>eudicotyledons</taxon>
        <taxon>Gunneridae</taxon>
        <taxon>Pentapetalae</taxon>
        <taxon>rosids</taxon>
        <taxon>fabids</taxon>
        <taxon>Malpighiales</taxon>
        <taxon>Euphorbiaceae</taxon>
        <taxon>Crotonoideae</taxon>
        <taxon>Manihoteae</taxon>
        <taxon>Manihot</taxon>
    </lineage>
</organism>
<dbReference type="PANTHER" id="PTHR31896:SF43">
    <property type="entry name" value="PROTEIN ENHANCED PSEUDOMONAS SUSCEPTIBILITY 1"/>
    <property type="match status" value="1"/>
</dbReference>
<name>A0A2C9UR57_MANES</name>
<gene>
    <name evidence="2" type="ORF">MANES_13G121300v8</name>
</gene>
<dbReference type="OMA" id="ENGIWIY"/>
<sequence>MANIRLISTSIVQAASNPESSIHKIELTSSDLKFILVQYIQKGLLFTKSKPERWSEVRRSDESLVHHLKNSLSRTLAFFSPLAGRLATVEHDDKTVSFFIDCNNAGIQFVHAVADDITISNILEPIYVPSFVHSFFPLNGTSNYEGVSKPLLGVQITELVDGIFIACTMNHAVADGTTFWNFFNSWSEISRSNSDQISKPPVSEHWFRTYCSLRLPVSIFTSDNEIIPPPPSYRERVFHFTKEKIAGLKAKANAEAGSEKISSLQSLLSHLWGSVVRNRQLVDPNEDTNFHLLVGIRSRLQPQLPGEYFGNAVQIGTVKLKAREIIKQGLGYTALEMNKLVNSYTEDKVRNNLESSMVFKRGGCAHGDLAASSSPRFNVYGNDFGWGRPIAVGSGPGNKRCVKITVFPGVEEGSIDIEVSTSPEILEAMGHDSEFMSAVN</sequence>
<evidence type="ECO:0008006" key="4">
    <source>
        <dbReference type="Google" id="ProtNLM"/>
    </source>
</evidence>
<dbReference type="Proteomes" id="UP000091857">
    <property type="component" value="Chromosome 13"/>
</dbReference>
<dbReference type="AlphaFoldDB" id="A0A2C9UR57"/>
<evidence type="ECO:0000313" key="2">
    <source>
        <dbReference type="EMBL" id="OAY33750.1"/>
    </source>
</evidence>
<protein>
    <recommendedName>
        <fullName evidence="4">HXXXD-type acyl-transferase family protein</fullName>
    </recommendedName>
</protein>
<evidence type="ECO:0000256" key="1">
    <source>
        <dbReference type="ARBA" id="ARBA00022679"/>
    </source>
</evidence>
<evidence type="ECO:0000313" key="3">
    <source>
        <dbReference type="Proteomes" id="UP000091857"/>
    </source>
</evidence>
<keyword evidence="3" id="KW-1185">Reference proteome</keyword>
<dbReference type="InterPro" id="IPR023213">
    <property type="entry name" value="CAT-like_dom_sf"/>
</dbReference>
<dbReference type="Gene3D" id="3.30.559.10">
    <property type="entry name" value="Chloramphenicol acetyltransferase-like domain"/>
    <property type="match status" value="2"/>
</dbReference>
<dbReference type="PANTHER" id="PTHR31896">
    <property type="entry name" value="FAMILY REGULATORY PROTEIN, PUTATIVE (AFU_ORTHOLOGUE AFUA_3G14730)-RELATED"/>
    <property type="match status" value="1"/>
</dbReference>
<reference evidence="3" key="1">
    <citation type="journal article" date="2016" name="Nat. Biotechnol.">
        <title>Sequencing wild and cultivated cassava and related species reveals extensive interspecific hybridization and genetic diversity.</title>
        <authorList>
            <person name="Bredeson J.V."/>
            <person name="Lyons J.B."/>
            <person name="Prochnik S.E."/>
            <person name="Wu G.A."/>
            <person name="Ha C.M."/>
            <person name="Edsinger-Gonzales E."/>
            <person name="Grimwood J."/>
            <person name="Schmutz J."/>
            <person name="Rabbi I.Y."/>
            <person name="Egesi C."/>
            <person name="Nauluvula P."/>
            <person name="Lebot V."/>
            <person name="Ndunguru J."/>
            <person name="Mkamilo G."/>
            <person name="Bart R.S."/>
            <person name="Setter T.L."/>
            <person name="Gleadow R.M."/>
            <person name="Kulakow P."/>
            <person name="Ferguson M.E."/>
            <person name="Rounsley S."/>
            <person name="Rokhsar D.S."/>
        </authorList>
    </citation>
    <scope>NUCLEOTIDE SEQUENCE [LARGE SCALE GENOMIC DNA]</scope>
    <source>
        <strain evidence="3">cv. AM560-2</strain>
    </source>
</reference>
<dbReference type="OrthoDB" id="849222at2759"/>
<proteinExistence type="predicted"/>
<dbReference type="Gramene" id="Manes.13G121300.1.v8.1">
    <property type="protein sequence ID" value="Manes.13G121300.1.v8.1.CDS.1"/>
    <property type="gene ID" value="Manes.13G121300.v8.1"/>
</dbReference>